<evidence type="ECO:0000259" key="2">
    <source>
        <dbReference type="PROSITE" id="PS51841"/>
    </source>
</evidence>
<keyword evidence="1" id="KW-0472">Membrane</keyword>
<proteinExistence type="predicted"/>
<reference evidence="3" key="1">
    <citation type="submission" date="2021-12" db="EMBL/GenBank/DDBJ databases">
        <title>Prjna785345.</title>
        <authorList>
            <person name="Rujirawat T."/>
            <person name="Krajaejun T."/>
        </authorList>
    </citation>
    <scope>NUCLEOTIDE SEQUENCE</scope>
    <source>
        <strain evidence="3">Pi057C3</strain>
    </source>
</reference>
<evidence type="ECO:0000313" key="4">
    <source>
        <dbReference type="Proteomes" id="UP001209570"/>
    </source>
</evidence>
<dbReference type="EMBL" id="JAKCXM010000001">
    <property type="protein sequence ID" value="KAJ0410354.1"/>
    <property type="molecule type" value="Genomic_DNA"/>
</dbReference>
<evidence type="ECO:0000313" key="3">
    <source>
        <dbReference type="EMBL" id="KAJ0410354.1"/>
    </source>
</evidence>
<keyword evidence="1" id="KW-0812">Transmembrane</keyword>
<dbReference type="Gene3D" id="2.60.40.1260">
    <property type="entry name" value="Lamin Tail domain"/>
    <property type="match status" value="1"/>
</dbReference>
<name>A0AAD5LRJ7_PYTIN</name>
<dbReference type="Proteomes" id="UP001209570">
    <property type="component" value="Unassembled WGS sequence"/>
</dbReference>
<protein>
    <recommendedName>
        <fullName evidence="2">LTD domain-containing protein</fullName>
    </recommendedName>
</protein>
<organism evidence="3 4">
    <name type="scientific">Pythium insidiosum</name>
    <name type="common">Pythiosis disease agent</name>
    <dbReference type="NCBI Taxonomy" id="114742"/>
    <lineage>
        <taxon>Eukaryota</taxon>
        <taxon>Sar</taxon>
        <taxon>Stramenopiles</taxon>
        <taxon>Oomycota</taxon>
        <taxon>Peronosporomycetes</taxon>
        <taxon>Pythiales</taxon>
        <taxon>Pythiaceae</taxon>
        <taxon>Pythium</taxon>
    </lineage>
</organism>
<feature type="transmembrane region" description="Helical" evidence="1">
    <location>
        <begin position="285"/>
        <end position="307"/>
    </location>
</feature>
<dbReference type="InterPro" id="IPR001322">
    <property type="entry name" value="Lamin_tail_dom"/>
</dbReference>
<feature type="domain" description="LTD" evidence="2">
    <location>
        <begin position="19"/>
        <end position="171"/>
    </location>
</feature>
<dbReference type="PROSITE" id="PS51841">
    <property type="entry name" value="LTD"/>
    <property type="match status" value="1"/>
</dbReference>
<comment type="caution">
    <text evidence="3">The sequence shown here is derived from an EMBL/GenBank/DDBJ whole genome shotgun (WGS) entry which is preliminary data.</text>
</comment>
<accession>A0AAD5LRJ7</accession>
<keyword evidence="4" id="KW-1185">Reference proteome</keyword>
<feature type="transmembrane region" description="Helical" evidence="1">
    <location>
        <begin position="395"/>
        <end position="423"/>
    </location>
</feature>
<evidence type="ECO:0000256" key="1">
    <source>
        <dbReference type="SAM" id="Phobius"/>
    </source>
</evidence>
<feature type="transmembrane region" description="Helical" evidence="1">
    <location>
        <begin position="327"/>
        <end position="344"/>
    </location>
</feature>
<dbReference type="InterPro" id="IPR036415">
    <property type="entry name" value="Lamin_tail_dom_sf"/>
</dbReference>
<dbReference type="Pfam" id="PF00932">
    <property type="entry name" value="LTD"/>
    <property type="match status" value="1"/>
</dbReference>
<sequence>MALPMLRRLRVPPLDRQVARGAMQICHKIVMQQLYISRVDTQKQWLVISNPSEEPIDLTGYTVADSDATKIFRFPNKYILLAGDEVTIWCSPGSIDLDTDNLLQPYLFWTRPDGSLRHAPFFLKNASNEVILLDPYMIEVASLRISEDGKKDFRVLHCVSSHPRAIRSANDTKFCVGCLAPPSSRKRVSDPAAHSDEVYVFSRYWNVVSDKSLFSHFFAVCLAPVLECLRALLVYSLLAIFQQPNRSAVGFRPGVREKLCTTIALMVLCDLGARRLMLWVKSGLLISLMSFSSVVIDQLAMIATYTSLERLYPDLRGSSRSLLTCELALSCLNVVAVQVGFIEHRRHWHPLFKRLARWDYRWQQAIFVCALGRELLLSLLLVLPMPGSASLAMRILGYVLVPLFTIATGLDFLRGAAMLLYLVKYPTVQRRSALHGHRKRL</sequence>
<feature type="transmembrane region" description="Helical" evidence="1">
    <location>
        <begin position="365"/>
        <end position="383"/>
    </location>
</feature>
<keyword evidence="1" id="KW-1133">Transmembrane helix</keyword>
<dbReference type="SUPFAM" id="SSF74853">
    <property type="entry name" value="Lamin A/C globular tail domain"/>
    <property type="match status" value="1"/>
</dbReference>
<dbReference type="AlphaFoldDB" id="A0AAD5LRJ7"/>
<gene>
    <name evidence="3" type="ORF">P43SY_002686</name>
</gene>